<dbReference type="EMBL" id="CP030864">
    <property type="protein sequence ID" value="AXE28046.1"/>
    <property type="molecule type" value="Genomic_DNA"/>
</dbReference>
<dbReference type="AlphaFoldDB" id="A0A344UAX5"/>
<feature type="domain" description="Methyltransferase" evidence="4">
    <location>
        <begin position="51"/>
        <end position="147"/>
    </location>
</feature>
<dbReference type="InterPro" id="IPR041698">
    <property type="entry name" value="Methyltransf_25"/>
</dbReference>
<keyword evidence="2 5" id="KW-0808">Transferase</keyword>
<evidence type="ECO:0000313" key="6">
    <source>
        <dbReference type="Proteomes" id="UP000252004"/>
    </source>
</evidence>
<dbReference type="SUPFAM" id="SSF53335">
    <property type="entry name" value="S-adenosyl-L-methionine-dependent methyltransferases"/>
    <property type="match status" value="1"/>
</dbReference>
<evidence type="ECO:0000256" key="2">
    <source>
        <dbReference type="ARBA" id="ARBA00022679"/>
    </source>
</evidence>
<evidence type="ECO:0000256" key="1">
    <source>
        <dbReference type="ARBA" id="ARBA00022603"/>
    </source>
</evidence>
<sequence>MNSTANTAQYRAWNGYEGSHWAARRDRWDAVNAGFNQPLFDAAAIAPGDRVLDVGCGAGATTRLAARAAAPRGSALGLDLSGPMLEQARAAAASEDIANARFEQGDAQVHPLPRGAFDLVISRFGVMYFADPVAAFGNIAAALRPGGRAALLCAAEPEGNEWLTALAALADLLPLDGFGEPGGPGMFSLSAPGAAAALLERAGWEDVRAKHVTAHGTWGDDAAHAVGLLLESGPVRHLLARSAPGAAAEARRRLTDTLRPREGGSGLRLRSTAWLLTATAR</sequence>
<dbReference type="InterPro" id="IPR029063">
    <property type="entry name" value="SAM-dependent_MTases_sf"/>
</dbReference>
<keyword evidence="6" id="KW-1185">Reference proteome</keyword>
<keyword evidence="1 5" id="KW-0489">Methyltransferase</keyword>
<dbReference type="Pfam" id="PF13649">
    <property type="entry name" value="Methyltransf_25"/>
    <property type="match status" value="1"/>
</dbReference>
<keyword evidence="5" id="KW-0614">Plasmid</keyword>
<evidence type="ECO:0000256" key="3">
    <source>
        <dbReference type="ARBA" id="ARBA00022691"/>
    </source>
</evidence>
<dbReference type="Gene3D" id="3.40.50.150">
    <property type="entry name" value="Vaccinia Virus protein VP39"/>
    <property type="match status" value="1"/>
</dbReference>
<dbReference type="PANTHER" id="PTHR43464:SF19">
    <property type="entry name" value="UBIQUINONE BIOSYNTHESIS O-METHYLTRANSFERASE, MITOCHONDRIAL"/>
    <property type="match status" value="1"/>
</dbReference>
<reference evidence="5 6" key="1">
    <citation type="submission" date="2018-01" db="EMBL/GenBank/DDBJ databases">
        <title>Draft genome Sequence of streptomyces globosus LZH-48.</title>
        <authorList>
            <person name="Ran K."/>
            <person name="Li Z."/>
            <person name="Wei S."/>
            <person name="Dong R."/>
        </authorList>
    </citation>
    <scope>NUCLEOTIDE SEQUENCE [LARGE SCALE GENOMIC DNA]</scope>
    <source>
        <strain evidence="5 6">LZH-48</strain>
        <plasmid evidence="5 6">unnamed2</plasmid>
    </source>
</reference>
<proteinExistence type="predicted"/>
<keyword evidence="3" id="KW-0949">S-adenosyl-L-methionine</keyword>
<dbReference type="Proteomes" id="UP000252004">
    <property type="component" value="Plasmid unnamed2"/>
</dbReference>
<dbReference type="RefSeq" id="WP_114059207.1">
    <property type="nucleotide sequence ID" value="NZ_CP030864.1"/>
</dbReference>
<evidence type="ECO:0000259" key="4">
    <source>
        <dbReference type="Pfam" id="PF13649"/>
    </source>
</evidence>
<evidence type="ECO:0000313" key="5">
    <source>
        <dbReference type="EMBL" id="AXE28046.1"/>
    </source>
</evidence>
<dbReference type="GO" id="GO:0008168">
    <property type="term" value="F:methyltransferase activity"/>
    <property type="evidence" value="ECO:0007669"/>
    <property type="project" value="UniProtKB-KW"/>
</dbReference>
<dbReference type="KEGG" id="sgz:C0216_31580"/>
<dbReference type="CDD" id="cd02440">
    <property type="entry name" value="AdoMet_MTases"/>
    <property type="match status" value="1"/>
</dbReference>
<protein>
    <submittedName>
        <fullName evidence="5">SAM-dependent methyltransferase</fullName>
    </submittedName>
</protein>
<organism evidence="5 6">
    <name type="scientific">Streptomyces globosus</name>
    <dbReference type="NCBI Taxonomy" id="68209"/>
    <lineage>
        <taxon>Bacteria</taxon>
        <taxon>Bacillati</taxon>
        <taxon>Actinomycetota</taxon>
        <taxon>Actinomycetes</taxon>
        <taxon>Kitasatosporales</taxon>
        <taxon>Streptomycetaceae</taxon>
        <taxon>Streptomyces</taxon>
    </lineage>
</organism>
<dbReference type="GO" id="GO:0032259">
    <property type="term" value="P:methylation"/>
    <property type="evidence" value="ECO:0007669"/>
    <property type="project" value="UniProtKB-KW"/>
</dbReference>
<dbReference type="OrthoDB" id="9777638at2"/>
<accession>A0A344UAX5</accession>
<geneLocation type="plasmid" evidence="5 6">
    <name>unnamed2</name>
</geneLocation>
<dbReference type="PANTHER" id="PTHR43464">
    <property type="entry name" value="METHYLTRANSFERASE"/>
    <property type="match status" value="1"/>
</dbReference>
<name>A0A344UAX5_9ACTN</name>
<gene>
    <name evidence="5" type="ORF">C0216_31580</name>
</gene>